<feature type="region of interest" description="Disordered" evidence="2">
    <location>
        <begin position="2509"/>
        <end position="2543"/>
    </location>
</feature>
<name>A0ABP9RKY4_9ACTN</name>
<feature type="compositionally biased region" description="Gly residues" evidence="2">
    <location>
        <begin position="2915"/>
        <end position="2925"/>
    </location>
</feature>
<dbReference type="PANTHER" id="PTHR32305:SF15">
    <property type="entry name" value="PROTEIN RHSA-RELATED"/>
    <property type="match status" value="1"/>
</dbReference>
<feature type="region of interest" description="Disordered" evidence="2">
    <location>
        <begin position="118"/>
        <end position="144"/>
    </location>
</feature>
<sequence>MRGGFLRRVRHRHTAAGTVLAVTASVLVVIAVADSPARMPVGHSPGQPVWGSAAGRPSRVPTTATMAQLVDGKVSAAGTPVAPALGRAPGAVPQAAPPSPLTLPVSGSRDDALRVLPAPPGDTKTGYDPATSHELTGERGADRQVYANADGTQTMKVYQAPVNWRRPDGSWVPIDPTLVPAGNPTPSSGPAPSAASAPATGSAPATTGPATQPSAAATGPAPGWTVRSAPQPEAFGGYADAVTLVRLPLDGSHGVGFALGGAAHVAGRISGNQVTYPGARPDADVVFAAGAGSVKESLVLRSADAPTSWVFPLRLDGLHAVATPDGSVAFADSAGTVRAVVPAGFMTDSAMDPRTGDGARSDGVRYSLATVSGSPAIRVDLDAAWLRDPRRVFPVTVDPSVESVKSGATTYVMSGESADHSDESEIKVGTYDSGGHVAKSFLKFDSVSSALRNNNVLGARLGLFNSWSYSCQARPVEVYPVTESWTASGTRSWPGPSTGKAIASKSFASGWKSDPYGSSPCPSKWEGIDLGQGGNDLINGWTHGTKANNGLALGASSGSSYGWKRFTSDNNPTGDPFLSLTYTRYGATYALVSPQPVKQVWPNQDGSIRLKLTNTGADTWTATNGFELSYRVYDTHGKLVADHPVFTPMPASVPPGGSVYVNANVKALPVGDFALNFDMYASANTSSPVSFTSQGVAPYAVGLHVPDPPPVVAGVYPPTGFLSPTVTPQLSTSASSPIGKALTYNFSLTCHPLPGITCPASIITSGPLPVPYWTVTQAMTWNQPYSWTVTASDGTTSTTVGPVSITPAVPQPELSSHLADPSGRPADPQTGDYTTGAVDAAVAVAGPPLRIARDYHSLDPRTDGAFGAGWSTTTDMRVSPDDDGSGNVVVTTADGTEQRFANNGTATFAPPMGSPDVLVHDSDGGWSLRDASGYRYDFAATGGLRRIADRNGLAQTYTVDGSGHLATITDAASGRALHLSWIVPDGTTVAHVATVTTDAPSAGQPGLSWSYTYDGDRLTKVCLPTGGCTSYDYAATGSHYRSAVLNDGPRAYYRLGDDPAATAATSQTDVNLGTDSGTYTNVTLGAPGPLAGPAQSAATFNGYSSSVTLADNLVSDSTYVTVDLWFKAAGGGGVLYGYQADPLTANSTTGNADRHNPALYVGGDGKLRGEFWNGSVDPITTPDSVADGDWHHVVLSAAGTTQSLYLDGGLVGTLAGRIDQGSMTHNVVGAGFWLNWPSAITATSPVISTDPAGHFKGSIAEVAVYPHPLGQPAISAHDALADRGSAELTGITLPSGRAGGQVSYDAGHDRASAYTDSDGGQWQIQLPLTTGYRSSPETLGEATRHVTVVDPAGRDEVYGYDAVHAGRLVSYDRGAGHTRTFGYDAAGFLDQVTDEDGNVVSLANDAHGNVVSRSWYPTQPASGTGCCTTYYSYAYNDADPLDPRNNTLTGVRDARSSSAADTTYLTSYSYNPAGQLATSTTPATSDFPSGRTTSYTYSTAGTPADGGGTTPAGLLLSTTTPDGATTGYAYSSAGDLVQLTEPSGRRLRYGYDLLGRPTSQVDYTDAFPDGLTTGYTYNPVNQPLSVTYPGVHNQITGVTHTRAERYTYDPDGNLTDATQADTTGGDPSRTTTYTYDDNGNPASITDPTGATTGYTYDGSGNLVEMVDADGNTFAYQYNEYGETTSVTLRAGGTDPGDPGGGTDTPLESDAYDPAGLLASRTTAMGRITNYFYDHNEDLIAAQQQPPTGPGRQTAYTYDSAGNLVATATSDLPVKTSTVTNYTVDAAGRTTRVVFDPPPAGHTTAGYVDRTTAFTYDAADRVTSRTLSDPSGASRGDYAYNAAGAMVAATIHDASVDLTTTWSVDQRGLATSITDARGNAAEATAADYTTDFGYDEAGSLTTVTGAPVDAQAYGGNATTVRPLTRSGYDAFGDRTQSTDAAGHIATTDYDQAGRPVATTTPAYTPPGGGATITATTREAYDGLGQPSAITDPLGNITTYTYDALGDLTGRTDPQLTGRSAPGGWSYGYDGDGEQTSSTDPTGAITQTTYDYFGDVATTTQALRSDTGIQYHTTTYGYDYQGEATTVTSPTGVASTLAYDHAGELTSATDAYGNTTGYGYDYAGRQVRVTHPDNTSTTDGYDQAGNLTSTTDWTAPSGGTTAPLRTATIGYDAVGNPTSATTARGVTTTFQYDAGNRLVRQIEPVSPDSSITTSYGYDADGNQTSVTDGRGNTTWTTYNTWNLPESVIEPATAATPTDRTYTTVYDADGQTAAQTSPGGVAITTSHDQLGDVTRRSGTGAQAVTADQTFGYDLAGRLTSASAPGGTDEFTYDDAGNLTATAGPSGTASFGYDADNRLTSRTDTAGTTSYGYDRAGRLATLSDPLTGSTASYRYNADGLVSSVGYASATGTGPTRGYTYDPLRRPSGDALAAAGGAPISSTTYGYDADDNLTTKTTSGYAGSGSTSYGYDQADRLASATTGENTTGYGYDASGNLTTAGATTYTYDARDQLTSSTTDGATTSYGWTARGTRASVTPPGGGAQSSTADAFGQTVTAPGGVGYAYDALGRQVTRSVGADTQTFAYSGIDDTLASDDDQSYAYDPDGDLASVDAGGGGLAALTDVHDNVSGTFATAPATGALAGSTAYDPYGNKTASTGAQTDLGYQSDWTDPATGQVDMAARRYDPGTGAFTSRDTWNNNPVPDSINANRYSYANGQPLTSTDPTGHGSVCIGYGTRGGSHHNIICFGFGLPWDVGGGSFPPFSSGGSHSGGGSASSSGSTTGYYGGGGGRCSWACYAPPVFLPPPPPPPPLDVYGGPHPKRAPAPPSWLTHGKYFVKLAKDVTQVGALLAGGLGLLRGAVIEVADLFTDPPTATDPDTPNNDIQGPPDDGTPPDQPAPRYGNQPKPEPDTPEPNSPEPGQGGEGAGNGGEQPPSPPSADEPPNGPDEPNEPGPGKPRFTVDSQGTAVDTTTQPWLDSWLNYGRQQVLDDLIEPAGVESTGPGTELEPIGDAGGDLVGRTPVDSAGSDTSSYDITRFKYDRTGLPSPIPPNLSGWRLWLYLFLTVIQHVFKGAAPP</sequence>
<keyword evidence="6" id="KW-1185">Reference proteome</keyword>
<proteinExistence type="predicted"/>
<evidence type="ECO:0000256" key="1">
    <source>
        <dbReference type="ARBA" id="ARBA00022737"/>
    </source>
</evidence>
<dbReference type="Pfam" id="PF05593">
    <property type="entry name" value="RHS_repeat"/>
    <property type="match status" value="4"/>
</dbReference>
<accession>A0ABP9RKY4</accession>
<dbReference type="InterPro" id="IPR056823">
    <property type="entry name" value="TEN-like_YD-shell"/>
</dbReference>
<dbReference type="InterPro" id="IPR013320">
    <property type="entry name" value="ConA-like_dom_sf"/>
</dbReference>
<evidence type="ECO:0000256" key="2">
    <source>
        <dbReference type="SAM" id="MobiDB-lite"/>
    </source>
</evidence>
<dbReference type="EMBL" id="BAABJQ010000002">
    <property type="protein sequence ID" value="GAA5178922.1"/>
    <property type="molecule type" value="Genomic_DNA"/>
</dbReference>
<feature type="compositionally biased region" description="Low complexity" evidence="2">
    <location>
        <begin position="180"/>
        <end position="223"/>
    </location>
</feature>
<dbReference type="NCBIfam" id="NF033679">
    <property type="entry name" value="DNRLRE_dom"/>
    <property type="match status" value="1"/>
</dbReference>
<dbReference type="Gene3D" id="2.60.120.200">
    <property type="match status" value="1"/>
</dbReference>
<dbReference type="Proteomes" id="UP001501570">
    <property type="component" value="Unassembled WGS sequence"/>
</dbReference>
<dbReference type="Pfam" id="PF25023">
    <property type="entry name" value="TEN_YD-shell"/>
    <property type="match status" value="2"/>
</dbReference>
<feature type="compositionally biased region" description="Polar residues" evidence="2">
    <location>
        <begin position="2509"/>
        <end position="2521"/>
    </location>
</feature>
<dbReference type="InterPro" id="IPR050708">
    <property type="entry name" value="T6SS_VgrG/RHS"/>
</dbReference>
<dbReference type="NCBIfam" id="TIGR01643">
    <property type="entry name" value="YD_repeat_2x"/>
    <property type="match status" value="13"/>
</dbReference>
<feature type="compositionally biased region" description="Pro residues" evidence="2">
    <location>
        <begin position="2928"/>
        <end position="2950"/>
    </location>
</feature>
<dbReference type="Pfam" id="PF13385">
    <property type="entry name" value="Laminin_G_3"/>
    <property type="match status" value="1"/>
</dbReference>
<keyword evidence="1" id="KW-0677">Repeat</keyword>
<feature type="region of interest" description="Disordered" evidence="2">
    <location>
        <begin position="2009"/>
        <end position="2041"/>
    </location>
</feature>
<feature type="region of interest" description="Disordered" evidence="2">
    <location>
        <begin position="88"/>
        <end position="107"/>
    </location>
</feature>
<evidence type="ECO:0000313" key="6">
    <source>
        <dbReference type="Proteomes" id="UP001501570"/>
    </source>
</evidence>
<feature type="compositionally biased region" description="Low complexity" evidence="2">
    <location>
        <begin position="1615"/>
        <end position="1626"/>
    </location>
</feature>
<feature type="region of interest" description="Disordered" evidence="2">
    <location>
        <begin position="1610"/>
        <end position="1650"/>
    </location>
</feature>
<feature type="compositionally biased region" description="Polar residues" evidence="2">
    <location>
        <begin position="1628"/>
        <end position="1650"/>
    </location>
</feature>
<feature type="region of interest" description="Disordered" evidence="2">
    <location>
        <begin position="159"/>
        <end position="228"/>
    </location>
</feature>
<feature type="region of interest" description="Disordered" evidence="2">
    <location>
        <begin position="2864"/>
        <end position="2958"/>
    </location>
</feature>
<evidence type="ECO:0000259" key="3">
    <source>
        <dbReference type="Pfam" id="PF20148"/>
    </source>
</evidence>
<dbReference type="NCBIfam" id="TIGR03696">
    <property type="entry name" value="Rhs_assc_core"/>
    <property type="match status" value="1"/>
</dbReference>
<reference evidence="6" key="1">
    <citation type="journal article" date="2019" name="Int. J. Syst. Evol. Microbiol.">
        <title>The Global Catalogue of Microorganisms (GCM) 10K type strain sequencing project: providing services to taxonomists for standard genome sequencing and annotation.</title>
        <authorList>
            <consortium name="The Broad Institute Genomics Platform"/>
            <consortium name="The Broad Institute Genome Sequencing Center for Infectious Disease"/>
            <person name="Wu L."/>
            <person name="Ma J."/>
        </authorList>
    </citation>
    <scope>NUCLEOTIDE SEQUENCE [LARGE SCALE GENOMIC DNA]</scope>
    <source>
        <strain evidence="6">JCM 18304</strain>
    </source>
</reference>
<organism evidence="5 6">
    <name type="scientific">Rugosimonospora acidiphila</name>
    <dbReference type="NCBI Taxonomy" id="556531"/>
    <lineage>
        <taxon>Bacteria</taxon>
        <taxon>Bacillati</taxon>
        <taxon>Actinomycetota</taxon>
        <taxon>Actinomycetes</taxon>
        <taxon>Micromonosporales</taxon>
        <taxon>Micromonosporaceae</taxon>
        <taxon>Rugosimonospora</taxon>
    </lineage>
</organism>
<feature type="compositionally biased region" description="Low complexity" evidence="2">
    <location>
        <begin position="2864"/>
        <end position="2884"/>
    </location>
</feature>
<dbReference type="InterPro" id="IPR006530">
    <property type="entry name" value="YD"/>
</dbReference>
<feature type="domain" description="Teneurin-like YD-shell" evidence="4">
    <location>
        <begin position="2166"/>
        <end position="2356"/>
    </location>
</feature>
<dbReference type="PANTHER" id="PTHR32305">
    <property type="match status" value="1"/>
</dbReference>
<gene>
    <name evidence="5" type="ORF">GCM10023322_07240</name>
</gene>
<feature type="region of interest" description="Disordered" evidence="2">
    <location>
        <begin position="2993"/>
        <end position="3024"/>
    </location>
</feature>
<protein>
    <submittedName>
        <fullName evidence="5">Polymorphic toxin-type HINT domain-containing protein</fullName>
    </submittedName>
</protein>
<dbReference type="InterPro" id="IPR045351">
    <property type="entry name" value="DUF6531"/>
</dbReference>
<feature type="domain" description="Teneurin-like YD-shell" evidence="4">
    <location>
        <begin position="2437"/>
        <end position="2713"/>
    </location>
</feature>
<feature type="domain" description="DUF6531" evidence="3">
    <location>
        <begin position="823"/>
        <end position="900"/>
    </location>
</feature>
<dbReference type="RefSeq" id="WP_345626046.1">
    <property type="nucleotide sequence ID" value="NZ_BAABJQ010000002.1"/>
</dbReference>
<dbReference type="SUPFAM" id="SSF49899">
    <property type="entry name" value="Concanavalin A-like lectins/glucanases"/>
    <property type="match status" value="1"/>
</dbReference>
<dbReference type="InterPro" id="IPR031325">
    <property type="entry name" value="RHS_repeat"/>
</dbReference>
<feature type="region of interest" description="Disordered" evidence="2">
    <location>
        <begin position="2340"/>
        <end position="2361"/>
    </location>
</feature>
<comment type="caution">
    <text evidence="5">The sequence shown here is derived from an EMBL/GenBank/DDBJ whole genome shotgun (WGS) entry which is preliminary data.</text>
</comment>
<dbReference type="Gene3D" id="2.180.10.10">
    <property type="entry name" value="RHS repeat-associated core"/>
    <property type="match status" value="5"/>
</dbReference>
<evidence type="ECO:0000259" key="4">
    <source>
        <dbReference type="Pfam" id="PF25023"/>
    </source>
</evidence>
<dbReference type="Pfam" id="PF20148">
    <property type="entry name" value="DUF6531"/>
    <property type="match status" value="1"/>
</dbReference>
<feature type="compositionally biased region" description="Polar residues" evidence="2">
    <location>
        <begin position="2032"/>
        <end position="2041"/>
    </location>
</feature>
<feature type="region of interest" description="Disordered" evidence="2">
    <location>
        <begin position="807"/>
        <end position="831"/>
    </location>
</feature>
<evidence type="ECO:0000313" key="5">
    <source>
        <dbReference type="EMBL" id="GAA5178922.1"/>
    </source>
</evidence>
<dbReference type="InterPro" id="IPR022385">
    <property type="entry name" value="Rhs_assc_core"/>
</dbReference>